<feature type="region of interest" description="Disordered" evidence="1">
    <location>
        <begin position="1"/>
        <end position="42"/>
    </location>
</feature>
<feature type="compositionally biased region" description="Acidic residues" evidence="1">
    <location>
        <begin position="17"/>
        <end position="35"/>
    </location>
</feature>
<dbReference type="KEGG" id="fmu:J7337_002343"/>
<keyword evidence="3" id="KW-1185">Reference proteome</keyword>
<sequence length="138" mass="15910">MNQQEKPIPQKPKPEPEPDSDSESSSESESDGGDDVEIHPLEAWGRCNSKWKAIDKSGLEEGLPVTSGKQWHVSKEEVVRFFNNIADEYGKAGCRAIFLHERMRWCSRNVKDTFGRMFYQDIWKRDVKMVSSVAKEFE</sequence>
<accession>A0A9P8DNC8</accession>
<evidence type="ECO:0000313" key="2">
    <source>
        <dbReference type="EMBL" id="KAG9505374.1"/>
    </source>
</evidence>
<evidence type="ECO:0000256" key="1">
    <source>
        <dbReference type="SAM" id="MobiDB-lite"/>
    </source>
</evidence>
<organism evidence="2 3">
    <name type="scientific">Fusarium musae</name>
    <dbReference type="NCBI Taxonomy" id="1042133"/>
    <lineage>
        <taxon>Eukaryota</taxon>
        <taxon>Fungi</taxon>
        <taxon>Dikarya</taxon>
        <taxon>Ascomycota</taxon>
        <taxon>Pezizomycotina</taxon>
        <taxon>Sordariomycetes</taxon>
        <taxon>Hypocreomycetidae</taxon>
        <taxon>Hypocreales</taxon>
        <taxon>Nectriaceae</taxon>
        <taxon>Fusarium</taxon>
    </lineage>
</organism>
<comment type="caution">
    <text evidence="2">The sequence shown here is derived from an EMBL/GenBank/DDBJ whole genome shotgun (WGS) entry which is preliminary data.</text>
</comment>
<dbReference type="EMBL" id="JAHBCI010000002">
    <property type="protein sequence ID" value="KAG9505374.1"/>
    <property type="molecule type" value="Genomic_DNA"/>
</dbReference>
<dbReference type="AlphaFoldDB" id="A0A9P8DNC8"/>
<proteinExistence type="predicted"/>
<name>A0A9P8DNC8_9HYPO</name>
<dbReference type="GeneID" id="68310200"/>
<dbReference type="Proteomes" id="UP000827133">
    <property type="component" value="Unassembled WGS sequence"/>
</dbReference>
<gene>
    <name evidence="2" type="ORF">J7337_002343</name>
</gene>
<dbReference type="RefSeq" id="XP_044684373.1">
    <property type="nucleotide sequence ID" value="XM_044820073.1"/>
</dbReference>
<evidence type="ECO:0000313" key="3">
    <source>
        <dbReference type="Proteomes" id="UP000827133"/>
    </source>
</evidence>
<protein>
    <submittedName>
        <fullName evidence="2">Uncharacterized protein</fullName>
    </submittedName>
</protein>
<reference evidence="2" key="1">
    <citation type="journal article" date="2021" name="Mol. Plant Microbe Interact.">
        <title>Telomere to telomere genome assembly of Fusarium musae F31, causal agent of crown rot disease of banana.</title>
        <authorList>
            <person name="Degradi L."/>
            <person name="Tava V."/>
            <person name="Kunova A."/>
            <person name="Cortesi P."/>
            <person name="Saracchi M."/>
            <person name="Pasquali M."/>
        </authorList>
    </citation>
    <scope>NUCLEOTIDE SEQUENCE</scope>
    <source>
        <strain evidence="2">F31</strain>
    </source>
</reference>